<name>A0A7S7SL44_PALFE</name>
<dbReference type="Proteomes" id="UP000593892">
    <property type="component" value="Chromosome"/>
</dbReference>
<dbReference type="InterPro" id="IPR011990">
    <property type="entry name" value="TPR-like_helical_dom_sf"/>
</dbReference>
<accession>A0A7S7SL44</accession>
<protein>
    <recommendedName>
        <fullName evidence="3">Tetratricopeptide repeat protein</fullName>
    </recommendedName>
</protein>
<dbReference type="EMBL" id="CP063849">
    <property type="protein sequence ID" value="QOY89004.1"/>
    <property type="molecule type" value="Genomic_DNA"/>
</dbReference>
<evidence type="ECO:0000313" key="1">
    <source>
        <dbReference type="EMBL" id="QOY89004.1"/>
    </source>
</evidence>
<dbReference type="KEGG" id="pfer:IRI77_03330"/>
<dbReference type="AlphaFoldDB" id="A0A7S7SL44"/>
<sequence length="138" mass="15272">MDPDNPVVRLCVKGMECEFAGDFVGAARSFLTAWNQSTDDFERCIAAHYMARHQETPAGGLAWNQKSLNHAAAVDDDRVRDFYPSLYLNLGKSHEDLGNREEAKHFYELAAKVADALAEGRYGGVVRDAVARALLRVA</sequence>
<gene>
    <name evidence="1" type="ORF">IRI77_03330</name>
</gene>
<dbReference type="SUPFAM" id="SSF81901">
    <property type="entry name" value="HCP-like"/>
    <property type="match status" value="1"/>
</dbReference>
<keyword evidence="2" id="KW-1185">Reference proteome</keyword>
<organism evidence="1 2">
    <name type="scientific">Paludibaculum fermentans</name>
    <dbReference type="NCBI Taxonomy" id="1473598"/>
    <lineage>
        <taxon>Bacteria</taxon>
        <taxon>Pseudomonadati</taxon>
        <taxon>Acidobacteriota</taxon>
        <taxon>Terriglobia</taxon>
        <taxon>Bryobacterales</taxon>
        <taxon>Bryobacteraceae</taxon>
        <taxon>Paludibaculum</taxon>
    </lineage>
</organism>
<proteinExistence type="predicted"/>
<evidence type="ECO:0008006" key="3">
    <source>
        <dbReference type="Google" id="ProtNLM"/>
    </source>
</evidence>
<reference evidence="1 2" key="1">
    <citation type="submission" date="2020-10" db="EMBL/GenBank/DDBJ databases">
        <title>Complete genome sequence of Paludibaculum fermentans P105T, a facultatively anaerobic acidobacterium capable of dissimilatory Fe(III) reduction.</title>
        <authorList>
            <person name="Dedysh S.N."/>
            <person name="Beletsky A.V."/>
            <person name="Kulichevskaya I.S."/>
            <person name="Mardanov A.V."/>
            <person name="Ravin N.V."/>
        </authorList>
    </citation>
    <scope>NUCLEOTIDE SEQUENCE [LARGE SCALE GENOMIC DNA]</scope>
    <source>
        <strain evidence="1 2">P105</strain>
    </source>
</reference>
<dbReference type="RefSeq" id="WP_194450667.1">
    <property type="nucleotide sequence ID" value="NZ_CP063849.1"/>
</dbReference>
<dbReference type="Gene3D" id="1.25.40.10">
    <property type="entry name" value="Tetratricopeptide repeat domain"/>
    <property type="match status" value="1"/>
</dbReference>
<evidence type="ECO:0000313" key="2">
    <source>
        <dbReference type="Proteomes" id="UP000593892"/>
    </source>
</evidence>